<dbReference type="Proteomes" id="UP001369086">
    <property type="component" value="Unassembled WGS sequence"/>
</dbReference>
<feature type="compositionally biased region" description="Basic and acidic residues" evidence="1">
    <location>
        <begin position="97"/>
        <end position="108"/>
    </location>
</feature>
<evidence type="ECO:0000313" key="2">
    <source>
        <dbReference type="EMBL" id="KAK6489535.1"/>
    </source>
</evidence>
<organism evidence="2 3">
    <name type="scientific">Huso huso</name>
    <name type="common">Beluga</name>
    <name type="synonym">Acipenser huso</name>
    <dbReference type="NCBI Taxonomy" id="61971"/>
    <lineage>
        <taxon>Eukaryota</taxon>
        <taxon>Metazoa</taxon>
        <taxon>Chordata</taxon>
        <taxon>Craniata</taxon>
        <taxon>Vertebrata</taxon>
        <taxon>Euteleostomi</taxon>
        <taxon>Actinopterygii</taxon>
        <taxon>Chondrostei</taxon>
        <taxon>Acipenseriformes</taxon>
        <taxon>Acipenseridae</taxon>
        <taxon>Huso</taxon>
    </lineage>
</organism>
<feature type="compositionally biased region" description="Basic and acidic residues" evidence="1">
    <location>
        <begin position="199"/>
        <end position="215"/>
    </location>
</feature>
<name>A0ABR0ZYV2_HUSHU</name>
<evidence type="ECO:0000313" key="3">
    <source>
        <dbReference type="Proteomes" id="UP001369086"/>
    </source>
</evidence>
<dbReference type="EMBL" id="JAHFZB010000005">
    <property type="protein sequence ID" value="KAK6489535.1"/>
    <property type="molecule type" value="Genomic_DNA"/>
</dbReference>
<reference evidence="2 3" key="1">
    <citation type="submission" date="2021-05" db="EMBL/GenBank/DDBJ databases">
        <authorList>
            <person name="Zahm M."/>
            <person name="Klopp C."/>
            <person name="Cabau C."/>
            <person name="Kuhl H."/>
            <person name="Suciu R."/>
            <person name="Ciorpac M."/>
            <person name="Holostenco D."/>
            <person name="Gessner J."/>
            <person name="Wuertz S."/>
            <person name="Hohne C."/>
            <person name="Stock M."/>
            <person name="Gislard M."/>
            <person name="Lluch J."/>
            <person name="Milhes M."/>
            <person name="Lampietro C."/>
            <person name="Lopez Roques C."/>
            <person name="Donnadieu C."/>
            <person name="Du K."/>
            <person name="Schartl M."/>
            <person name="Guiguen Y."/>
        </authorList>
    </citation>
    <scope>NUCLEOTIDE SEQUENCE [LARGE SCALE GENOMIC DNA]</scope>
    <source>
        <strain evidence="2">Hh-F2</strain>
        <tissue evidence="2">Blood</tissue>
    </source>
</reference>
<sequence length="230" mass="26070">QIDRVIFCIFLETDYKIYKEKLSKFFSQDNDMNEDAAEGMTQEEGLFHHLYLFFYFAVKKYTPPSKKSKKKKLNKDEDSNEAEEDNDKTESADAEMESQKEEADKPDNTDAEMESQNLDAEDNPASEEPREGRDRNNKESASDVNTKQEKPTKGQKHGDDPMEDRAETEESKTGLDKDEVGCQLTGMETEAAVCQNKDPNLDSKELSRGGSKPEDELMEDQGVAGDVKDP</sequence>
<feature type="compositionally biased region" description="Basic and acidic residues" evidence="1">
    <location>
        <begin position="127"/>
        <end position="180"/>
    </location>
</feature>
<feature type="compositionally biased region" description="Acidic residues" evidence="1">
    <location>
        <begin position="109"/>
        <end position="125"/>
    </location>
</feature>
<evidence type="ECO:0000256" key="1">
    <source>
        <dbReference type="SAM" id="MobiDB-lite"/>
    </source>
</evidence>
<accession>A0ABR0ZYV2</accession>
<feature type="compositionally biased region" description="Acidic residues" evidence="1">
    <location>
        <begin position="78"/>
        <end position="96"/>
    </location>
</feature>
<feature type="non-terminal residue" evidence="2">
    <location>
        <position position="1"/>
    </location>
</feature>
<proteinExistence type="predicted"/>
<comment type="caution">
    <text evidence="2">The sequence shown here is derived from an EMBL/GenBank/DDBJ whole genome shotgun (WGS) entry which is preliminary data.</text>
</comment>
<protein>
    <submittedName>
        <fullName evidence="2">ADP-ribose glycohydrolase MACROD1-like isoform X4</fullName>
    </submittedName>
</protein>
<gene>
    <name evidence="2" type="ORF">HHUSO_G6353</name>
</gene>
<keyword evidence="3" id="KW-1185">Reference proteome</keyword>
<feature type="region of interest" description="Disordered" evidence="1">
    <location>
        <begin position="63"/>
        <end position="230"/>
    </location>
</feature>